<dbReference type="RefSeq" id="XP_013022389.1">
    <property type="nucleotide sequence ID" value="XM_013166935.1"/>
</dbReference>
<dbReference type="GO" id="GO:0030466">
    <property type="term" value="P:silent mating-type cassette heterochromatin formation"/>
    <property type="evidence" value="ECO:0007669"/>
    <property type="project" value="EnsemblFungi"/>
</dbReference>
<dbReference type="GeneID" id="25036157"/>
<dbReference type="SUPFAM" id="SSF54160">
    <property type="entry name" value="Chromo domain-like"/>
    <property type="match status" value="2"/>
</dbReference>
<dbReference type="GO" id="GO:0031048">
    <property type="term" value="P:regulatory ncRNA-mediated heterochromatin formation"/>
    <property type="evidence" value="ECO:0007669"/>
    <property type="project" value="EnsemblFungi"/>
</dbReference>
<accession>S9W2A5</accession>
<feature type="region of interest" description="Disordered" evidence="3">
    <location>
        <begin position="17"/>
        <end position="145"/>
    </location>
</feature>
<proteinExistence type="predicted"/>
<reference evidence="5 6" key="1">
    <citation type="journal article" date="2011" name="Science">
        <title>Comparative functional genomics of the fission yeasts.</title>
        <authorList>
            <person name="Rhind N."/>
            <person name="Chen Z."/>
            <person name="Yassour M."/>
            <person name="Thompson D.A."/>
            <person name="Haas B.J."/>
            <person name="Habib N."/>
            <person name="Wapinski I."/>
            <person name="Roy S."/>
            <person name="Lin M.F."/>
            <person name="Heiman D.I."/>
            <person name="Young S.K."/>
            <person name="Furuya K."/>
            <person name="Guo Y."/>
            <person name="Pidoux A."/>
            <person name="Chen H.M."/>
            <person name="Robbertse B."/>
            <person name="Goldberg J.M."/>
            <person name="Aoki K."/>
            <person name="Bayne E.H."/>
            <person name="Berlin A.M."/>
            <person name="Desjardins C.A."/>
            <person name="Dobbs E."/>
            <person name="Dukaj L."/>
            <person name="Fan L."/>
            <person name="FitzGerald M.G."/>
            <person name="French C."/>
            <person name="Gujja S."/>
            <person name="Hansen K."/>
            <person name="Keifenheim D."/>
            <person name="Levin J.Z."/>
            <person name="Mosher R.A."/>
            <person name="Mueller C.A."/>
            <person name="Pfiffner J."/>
            <person name="Priest M."/>
            <person name="Russ C."/>
            <person name="Smialowska A."/>
            <person name="Swoboda P."/>
            <person name="Sykes S.M."/>
            <person name="Vaughn M."/>
            <person name="Vengrova S."/>
            <person name="Yoder R."/>
            <person name="Zeng Q."/>
            <person name="Allshire R."/>
            <person name="Baulcombe D."/>
            <person name="Birren B.W."/>
            <person name="Brown W."/>
            <person name="Ekwall K."/>
            <person name="Kellis M."/>
            <person name="Leatherwood J."/>
            <person name="Levin H."/>
            <person name="Margalit H."/>
            <person name="Martienssen R."/>
            <person name="Nieduszynski C.A."/>
            <person name="Spatafora J.W."/>
            <person name="Friedman N."/>
            <person name="Dalgaard J.Z."/>
            <person name="Baumann P."/>
            <person name="Niki H."/>
            <person name="Regev A."/>
            <person name="Nusbaum C."/>
        </authorList>
    </citation>
    <scope>NUCLEOTIDE SEQUENCE [LARGE SCALE GENOMIC DNA]</scope>
    <source>
        <strain evidence="6">OY26 / ATCC MYA-4695 / CBS 11777 / NBRC 106824 / NRRL Y48691</strain>
    </source>
</reference>
<protein>
    <submittedName>
        <fullName evidence="5">Chromodomain protein 2</fullName>
    </submittedName>
</protein>
<dbReference type="GO" id="GO:0031509">
    <property type="term" value="P:subtelomeric heterochromatin formation"/>
    <property type="evidence" value="ECO:0007669"/>
    <property type="project" value="EnsemblFungi"/>
</dbReference>
<dbReference type="GO" id="GO:0000183">
    <property type="term" value="P:rDNA heterochromatin formation"/>
    <property type="evidence" value="ECO:0007669"/>
    <property type="project" value="EnsemblFungi"/>
</dbReference>
<dbReference type="InterPro" id="IPR023780">
    <property type="entry name" value="Chromo_domain"/>
</dbReference>
<evidence type="ECO:0000256" key="3">
    <source>
        <dbReference type="SAM" id="MobiDB-lite"/>
    </source>
</evidence>
<dbReference type="STRING" id="653667.S9W2A5"/>
<feature type="compositionally biased region" description="Acidic residues" evidence="3">
    <location>
        <begin position="133"/>
        <end position="145"/>
    </location>
</feature>
<name>S9W2A5_SCHCR</name>
<organism evidence="5 6">
    <name type="scientific">Schizosaccharomyces cryophilus (strain OY26 / ATCC MYA-4695 / CBS 11777 / NBRC 106824 / NRRL Y48691)</name>
    <name type="common">Fission yeast</name>
    <dbReference type="NCBI Taxonomy" id="653667"/>
    <lineage>
        <taxon>Eukaryota</taxon>
        <taxon>Fungi</taxon>
        <taxon>Dikarya</taxon>
        <taxon>Ascomycota</taxon>
        <taxon>Taphrinomycotina</taxon>
        <taxon>Schizosaccharomycetes</taxon>
        <taxon>Schizosaccharomycetales</taxon>
        <taxon>Schizosaccharomycetaceae</taxon>
        <taxon>Schizosaccharomyces</taxon>
    </lineage>
</organism>
<keyword evidence="2" id="KW-0539">Nucleus</keyword>
<keyword evidence="6" id="KW-1185">Reference proteome</keyword>
<dbReference type="Gene3D" id="2.40.50.40">
    <property type="match status" value="2"/>
</dbReference>
<evidence type="ECO:0000256" key="1">
    <source>
        <dbReference type="ARBA" id="ARBA00004123"/>
    </source>
</evidence>
<dbReference type="InterPro" id="IPR016197">
    <property type="entry name" value="Chromo-like_dom_sf"/>
</dbReference>
<dbReference type="GO" id="GO:0031934">
    <property type="term" value="C:mating-type region heterochromatin"/>
    <property type="evidence" value="ECO:0007669"/>
    <property type="project" value="EnsemblFungi"/>
</dbReference>
<feature type="compositionally biased region" description="Polar residues" evidence="3">
    <location>
        <begin position="78"/>
        <end position="96"/>
    </location>
</feature>
<dbReference type="PANTHER" id="PTHR22812">
    <property type="entry name" value="CHROMOBOX PROTEIN"/>
    <property type="match status" value="1"/>
</dbReference>
<evidence type="ECO:0000256" key="2">
    <source>
        <dbReference type="ARBA" id="ARBA00023242"/>
    </source>
</evidence>
<feature type="compositionally biased region" description="Basic and acidic residues" evidence="3">
    <location>
        <begin position="97"/>
        <end position="108"/>
    </location>
</feature>
<dbReference type="CDD" id="cd18657">
    <property type="entry name" value="CSD_Swi6"/>
    <property type="match status" value="1"/>
</dbReference>
<feature type="domain" description="Chromo" evidence="4">
    <location>
        <begin position="145"/>
        <end position="207"/>
    </location>
</feature>
<gene>
    <name evidence="5" type="ORF">SPOG_01831</name>
</gene>
<dbReference type="Pfam" id="PF01393">
    <property type="entry name" value="Chromo_shadow"/>
    <property type="match status" value="1"/>
</dbReference>
<dbReference type="InterPro" id="IPR008251">
    <property type="entry name" value="Chromo_shadow_dom"/>
</dbReference>
<evidence type="ECO:0000313" key="5">
    <source>
        <dbReference type="EMBL" id="EPY52509.1"/>
    </source>
</evidence>
<dbReference type="CDD" id="cd18637">
    <property type="entry name" value="CD_Swi6_like"/>
    <property type="match status" value="1"/>
</dbReference>
<dbReference type="eggNOG" id="KOG1911">
    <property type="taxonomic scope" value="Eukaryota"/>
</dbReference>
<dbReference type="Pfam" id="PF00385">
    <property type="entry name" value="Chromo"/>
    <property type="match status" value="1"/>
</dbReference>
<dbReference type="EMBL" id="KE546989">
    <property type="protein sequence ID" value="EPY52509.1"/>
    <property type="molecule type" value="Genomic_DNA"/>
</dbReference>
<dbReference type="OMA" id="GMEENSW"/>
<dbReference type="GO" id="GO:0140720">
    <property type="term" value="C:subtelomeric heterochromatin"/>
    <property type="evidence" value="ECO:0007669"/>
    <property type="project" value="EnsemblFungi"/>
</dbReference>
<dbReference type="SMART" id="SM00298">
    <property type="entry name" value="CHROMO"/>
    <property type="match status" value="1"/>
</dbReference>
<dbReference type="GO" id="GO:0003677">
    <property type="term" value="F:DNA binding"/>
    <property type="evidence" value="ECO:0007669"/>
    <property type="project" value="EnsemblFungi"/>
</dbReference>
<feature type="compositionally biased region" description="Basic and acidic residues" evidence="3">
    <location>
        <begin position="251"/>
        <end position="261"/>
    </location>
</feature>
<comment type="subcellular location">
    <subcellularLocation>
        <location evidence="1">Nucleus</location>
    </subcellularLocation>
</comment>
<dbReference type="InterPro" id="IPR051219">
    <property type="entry name" value="Heterochromatin_chromo-domain"/>
</dbReference>
<feature type="compositionally biased region" description="Low complexity" evidence="3">
    <location>
        <begin position="216"/>
        <end position="226"/>
    </location>
</feature>
<dbReference type="GO" id="GO:0005634">
    <property type="term" value="C:nucleus"/>
    <property type="evidence" value="ECO:0007669"/>
    <property type="project" value="UniProtKB-SubCell"/>
</dbReference>
<feature type="compositionally biased region" description="Polar residues" evidence="3">
    <location>
        <begin position="263"/>
        <end position="273"/>
    </location>
</feature>
<dbReference type="GO" id="GO:0031508">
    <property type="term" value="P:pericentric heterochromatin formation"/>
    <property type="evidence" value="ECO:0007669"/>
    <property type="project" value="EnsemblFungi"/>
</dbReference>
<dbReference type="GO" id="GO:0005721">
    <property type="term" value="C:pericentric heterochromatin"/>
    <property type="evidence" value="ECO:0007669"/>
    <property type="project" value="EnsemblFungi"/>
</dbReference>
<feature type="region of interest" description="Disordered" evidence="3">
    <location>
        <begin position="197"/>
        <end position="273"/>
    </location>
</feature>
<evidence type="ECO:0000313" key="6">
    <source>
        <dbReference type="Proteomes" id="UP000015464"/>
    </source>
</evidence>
<dbReference type="AlphaFoldDB" id="S9W2A5"/>
<dbReference type="HOGENOM" id="CLU_045874_5_0_1"/>
<sequence>MVKAASLNLMSNLIMKGESTSSGKNSNTFSGEVNDLASTSSNSGAEEVEKSFELDDPAANSAVFQRDEKEVQEPQDFLTPSTSYKIQSTSISNESNALKHKENPESKAETNQSQSPSKHDSPSLPLLGSRDSEDAEDSDESDEEYIVEAILDARLKEDGSGYQYYLKWEGYDDPEDNTWNEEEDCVGCQELVNEFWRKKGGKPPLNKTRSKRRNSRSMIRSSSLSTSEDDDPQPSISTYSRKRRRSSSILRRPEDNTDFKFSKSPTANSKTPTIDSFLNLRKKSNFNPPFNESSWEDLVDRVETVQKLKNGKILVKLHWKNGQQSTHDNVVVHQKCPLHIIRFYEDHLSFQEE</sequence>
<dbReference type="Proteomes" id="UP000015464">
    <property type="component" value="Unassembled WGS sequence"/>
</dbReference>
<dbReference type="SMART" id="SM00300">
    <property type="entry name" value="ChSh"/>
    <property type="match status" value="1"/>
</dbReference>
<dbReference type="InterPro" id="IPR000953">
    <property type="entry name" value="Chromo/chromo_shadow_dom"/>
</dbReference>
<evidence type="ECO:0000259" key="4">
    <source>
        <dbReference type="PROSITE" id="PS50013"/>
    </source>
</evidence>
<dbReference type="OrthoDB" id="433924at2759"/>
<feature type="compositionally biased region" description="Polar residues" evidence="3">
    <location>
        <begin position="18"/>
        <end position="44"/>
    </location>
</feature>
<dbReference type="PROSITE" id="PS50013">
    <property type="entry name" value="CHROMO_2"/>
    <property type="match status" value="1"/>
</dbReference>